<evidence type="ECO:0000313" key="6">
    <source>
        <dbReference type="EMBL" id="JAS34639.1"/>
    </source>
</evidence>
<dbReference type="GO" id="GO:0007156">
    <property type="term" value="P:homophilic cell adhesion via plasma membrane adhesion molecules"/>
    <property type="evidence" value="ECO:0007669"/>
    <property type="project" value="TreeGrafter"/>
</dbReference>
<proteinExistence type="predicted"/>
<dbReference type="GO" id="GO:0030424">
    <property type="term" value="C:axon"/>
    <property type="evidence" value="ECO:0007669"/>
    <property type="project" value="TreeGrafter"/>
</dbReference>
<evidence type="ECO:0000256" key="3">
    <source>
        <dbReference type="ARBA" id="ARBA00023319"/>
    </source>
</evidence>
<dbReference type="PROSITE" id="PS51257">
    <property type="entry name" value="PROKAR_LIPOPROTEIN"/>
    <property type="match status" value="1"/>
</dbReference>
<keyword evidence="3" id="KW-0393">Immunoglobulin domain</keyword>
<dbReference type="InterPro" id="IPR003598">
    <property type="entry name" value="Ig_sub2"/>
</dbReference>
<dbReference type="PROSITE" id="PS50835">
    <property type="entry name" value="IG_LIKE"/>
    <property type="match status" value="1"/>
</dbReference>
<protein>
    <recommendedName>
        <fullName evidence="5">Ig-like domain-containing protein</fullName>
    </recommendedName>
</protein>
<dbReference type="SMART" id="SM00409">
    <property type="entry name" value="IG"/>
    <property type="match status" value="1"/>
</dbReference>
<dbReference type="SMART" id="SM00408">
    <property type="entry name" value="IGc2"/>
    <property type="match status" value="1"/>
</dbReference>
<sequence length="227" mass="24877">MRCLLISSAILLLLFSSFLISCLDAKRIPGFRSIVPHENSLSPVASYEEKTRIKYRDWIKVKITGPKVIKVKSGSRIELECEGSGSPTPNVQWFHGQTPVSQTIMESNNIRGISLGNIMTILSIDCATLGHEGTYTCVAQSATQTAKSQPVMIYVQENITSLMSSEPICSHVRPSSPRIVSHSSISMDTIGNDVILPCGAIGNPMPLIYWLDKDDSLVTSEVKPDPR</sequence>
<gene>
    <name evidence="6" type="ORF">g.29518</name>
</gene>
<dbReference type="GO" id="GO:0005886">
    <property type="term" value="C:plasma membrane"/>
    <property type="evidence" value="ECO:0007669"/>
    <property type="project" value="TreeGrafter"/>
</dbReference>
<dbReference type="InterPro" id="IPR003599">
    <property type="entry name" value="Ig_sub"/>
</dbReference>
<keyword evidence="1 4" id="KW-0732">Signal</keyword>
<name>A0A1B6E9M3_9HEMI</name>
<dbReference type="SUPFAM" id="SSF48726">
    <property type="entry name" value="Immunoglobulin"/>
    <property type="match status" value="2"/>
</dbReference>
<dbReference type="GO" id="GO:0008046">
    <property type="term" value="F:axon guidance receptor activity"/>
    <property type="evidence" value="ECO:0007669"/>
    <property type="project" value="TreeGrafter"/>
</dbReference>
<dbReference type="GO" id="GO:0050808">
    <property type="term" value="P:synapse organization"/>
    <property type="evidence" value="ECO:0007669"/>
    <property type="project" value="TreeGrafter"/>
</dbReference>
<reference evidence="6" key="1">
    <citation type="submission" date="2015-12" db="EMBL/GenBank/DDBJ databases">
        <title>De novo transcriptome assembly of four potential Pierce s Disease insect vectors from Arizona vineyards.</title>
        <authorList>
            <person name="Tassone E.E."/>
        </authorList>
    </citation>
    <scope>NUCLEOTIDE SEQUENCE</scope>
</reference>
<dbReference type="EMBL" id="GEDC01002659">
    <property type="protein sequence ID" value="JAS34639.1"/>
    <property type="molecule type" value="Transcribed_RNA"/>
</dbReference>
<dbReference type="GO" id="GO:0043025">
    <property type="term" value="C:neuronal cell body"/>
    <property type="evidence" value="ECO:0007669"/>
    <property type="project" value="TreeGrafter"/>
</dbReference>
<dbReference type="InterPro" id="IPR036179">
    <property type="entry name" value="Ig-like_dom_sf"/>
</dbReference>
<dbReference type="Pfam" id="PF13927">
    <property type="entry name" value="Ig_3"/>
    <property type="match status" value="1"/>
</dbReference>
<evidence type="ECO:0000256" key="4">
    <source>
        <dbReference type="SAM" id="SignalP"/>
    </source>
</evidence>
<feature type="non-terminal residue" evidence="6">
    <location>
        <position position="227"/>
    </location>
</feature>
<keyword evidence="2" id="KW-1015">Disulfide bond</keyword>
<feature type="domain" description="Ig-like" evidence="5">
    <location>
        <begin position="43"/>
        <end position="154"/>
    </location>
</feature>
<accession>A0A1B6E9M3</accession>
<evidence type="ECO:0000259" key="5">
    <source>
        <dbReference type="PROSITE" id="PS50835"/>
    </source>
</evidence>
<dbReference type="InterPro" id="IPR013783">
    <property type="entry name" value="Ig-like_fold"/>
</dbReference>
<feature type="signal peptide" evidence="4">
    <location>
        <begin position="1"/>
        <end position="25"/>
    </location>
</feature>
<evidence type="ECO:0000256" key="1">
    <source>
        <dbReference type="ARBA" id="ARBA00022729"/>
    </source>
</evidence>
<evidence type="ECO:0000256" key="2">
    <source>
        <dbReference type="ARBA" id="ARBA00023157"/>
    </source>
</evidence>
<dbReference type="InterPro" id="IPR050958">
    <property type="entry name" value="Cell_Adh-Cytoskel_Orgn"/>
</dbReference>
<dbReference type="PANTHER" id="PTHR45080:SF8">
    <property type="entry name" value="IG-LIKE DOMAIN-CONTAINING PROTEIN"/>
    <property type="match status" value="1"/>
</dbReference>
<feature type="chain" id="PRO_5008582035" description="Ig-like domain-containing protein" evidence="4">
    <location>
        <begin position="26"/>
        <end position="227"/>
    </location>
</feature>
<dbReference type="InterPro" id="IPR007110">
    <property type="entry name" value="Ig-like_dom"/>
</dbReference>
<dbReference type="AlphaFoldDB" id="A0A1B6E9M3"/>
<dbReference type="PANTHER" id="PTHR45080">
    <property type="entry name" value="CONTACTIN 5"/>
    <property type="match status" value="1"/>
</dbReference>
<dbReference type="Gene3D" id="2.60.40.10">
    <property type="entry name" value="Immunoglobulins"/>
    <property type="match status" value="1"/>
</dbReference>
<organism evidence="6">
    <name type="scientific">Clastoptera arizonana</name>
    <name type="common">Arizona spittle bug</name>
    <dbReference type="NCBI Taxonomy" id="38151"/>
    <lineage>
        <taxon>Eukaryota</taxon>
        <taxon>Metazoa</taxon>
        <taxon>Ecdysozoa</taxon>
        <taxon>Arthropoda</taxon>
        <taxon>Hexapoda</taxon>
        <taxon>Insecta</taxon>
        <taxon>Pterygota</taxon>
        <taxon>Neoptera</taxon>
        <taxon>Paraneoptera</taxon>
        <taxon>Hemiptera</taxon>
        <taxon>Auchenorrhyncha</taxon>
        <taxon>Cercopoidea</taxon>
        <taxon>Clastopteridae</taxon>
        <taxon>Clastoptera</taxon>
    </lineage>
</organism>